<organism evidence="1 2">
    <name type="scientific">Tepidimicrobium xylanilyticum</name>
    <dbReference type="NCBI Taxonomy" id="1123352"/>
    <lineage>
        <taxon>Bacteria</taxon>
        <taxon>Bacillati</taxon>
        <taxon>Bacillota</taxon>
        <taxon>Tissierellia</taxon>
        <taxon>Tissierellales</taxon>
        <taxon>Tepidimicrobiaceae</taxon>
        <taxon>Tepidimicrobium</taxon>
    </lineage>
</organism>
<sequence>MKERINNKYKDIEKIFEEIKANLSIEETVILKIEKNVGNGDAKKSRQNFILTIDKSIVNDYENEDNKERKELLTNVIKFLIGHELAHIKYKDPSLLENLRAIFSKKSQAISIIKELRADIEGSSAAGLSKSECKEVHDYLEKLDDKYSKRKTYALGYPMRTQRADITSKYNVFNKDSFGYIIEHVIKDFCKTMKINNQEKFIENLREEFFKELA</sequence>
<name>A0A1H3F8T3_9FIRM</name>
<keyword evidence="2" id="KW-1185">Reference proteome</keyword>
<reference evidence="1 2" key="1">
    <citation type="submission" date="2016-10" db="EMBL/GenBank/DDBJ databases">
        <authorList>
            <person name="de Groot N.N."/>
        </authorList>
    </citation>
    <scope>NUCLEOTIDE SEQUENCE [LARGE SCALE GENOMIC DNA]</scope>
    <source>
        <strain evidence="1 2">DSM 23310</strain>
    </source>
</reference>
<proteinExistence type="predicted"/>
<accession>A0A1H3F8T3</accession>
<evidence type="ECO:0000313" key="2">
    <source>
        <dbReference type="Proteomes" id="UP000198828"/>
    </source>
</evidence>
<gene>
    <name evidence="1" type="ORF">SAMN05660923_03091</name>
</gene>
<dbReference type="RefSeq" id="WP_093755202.1">
    <property type="nucleotide sequence ID" value="NZ_FNNG01000028.1"/>
</dbReference>
<evidence type="ECO:0008006" key="3">
    <source>
        <dbReference type="Google" id="ProtNLM"/>
    </source>
</evidence>
<dbReference type="EMBL" id="FNNG01000028">
    <property type="protein sequence ID" value="SDX87406.1"/>
    <property type="molecule type" value="Genomic_DNA"/>
</dbReference>
<protein>
    <recommendedName>
        <fullName evidence="3">Peptidase family M48</fullName>
    </recommendedName>
</protein>
<dbReference type="AlphaFoldDB" id="A0A1H3F8T3"/>
<dbReference type="OrthoDB" id="10015128at2"/>
<evidence type="ECO:0000313" key="1">
    <source>
        <dbReference type="EMBL" id="SDX87406.1"/>
    </source>
</evidence>
<dbReference type="Proteomes" id="UP000198828">
    <property type="component" value="Unassembled WGS sequence"/>
</dbReference>